<dbReference type="Proteomes" id="UP000823399">
    <property type="component" value="Unassembled WGS sequence"/>
</dbReference>
<name>A0A9P7JU52_9AGAM</name>
<comment type="caution">
    <text evidence="1">The sequence shown here is derived from an EMBL/GenBank/DDBJ whole genome shotgun (WGS) entry which is preliminary data.</text>
</comment>
<dbReference type="EMBL" id="JABBWM010000027">
    <property type="protein sequence ID" value="KAG2108397.1"/>
    <property type="molecule type" value="Genomic_DNA"/>
</dbReference>
<keyword evidence="2" id="KW-1185">Reference proteome</keyword>
<dbReference type="AlphaFoldDB" id="A0A9P7JU52"/>
<accession>A0A9P7JU52</accession>
<reference evidence="1" key="1">
    <citation type="journal article" date="2020" name="New Phytol.">
        <title>Comparative genomics reveals dynamic genome evolution in host specialist ectomycorrhizal fungi.</title>
        <authorList>
            <person name="Lofgren L.A."/>
            <person name="Nguyen N.H."/>
            <person name="Vilgalys R."/>
            <person name="Ruytinx J."/>
            <person name="Liao H.L."/>
            <person name="Branco S."/>
            <person name="Kuo A."/>
            <person name="LaButti K."/>
            <person name="Lipzen A."/>
            <person name="Andreopoulos W."/>
            <person name="Pangilinan J."/>
            <person name="Riley R."/>
            <person name="Hundley H."/>
            <person name="Na H."/>
            <person name="Barry K."/>
            <person name="Grigoriev I.V."/>
            <person name="Stajich J.E."/>
            <person name="Kennedy P.G."/>
        </authorList>
    </citation>
    <scope>NUCLEOTIDE SEQUENCE</scope>
    <source>
        <strain evidence="1">FC423</strain>
    </source>
</reference>
<gene>
    <name evidence="1" type="ORF">F5147DRAFT_773604</name>
</gene>
<protein>
    <submittedName>
        <fullName evidence="1">Uncharacterized protein</fullName>
    </submittedName>
</protein>
<proteinExistence type="predicted"/>
<dbReference type="RefSeq" id="XP_041292842.1">
    <property type="nucleotide sequence ID" value="XM_041441487.1"/>
</dbReference>
<dbReference type="OrthoDB" id="2680122at2759"/>
<organism evidence="1 2">
    <name type="scientific">Suillus discolor</name>
    <dbReference type="NCBI Taxonomy" id="1912936"/>
    <lineage>
        <taxon>Eukaryota</taxon>
        <taxon>Fungi</taxon>
        <taxon>Dikarya</taxon>
        <taxon>Basidiomycota</taxon>
        <taxon>Agaricomycotina</taxon>
        <taxon>Agaricomycetes</taxon>
        <taxon>Agaricomycetidae</taxon>
        <taxon>Boletales</taxon>
        <taxon>Suillineae</taxon>
        <taxon>Suillaceae</taxon>
        <taxon>Suillus</taxon>
    </lineage>
</organism>
<evidence type="ECO:0000313" key="2">
    <source>
        <dbReference type="Proteomes" id="UP000823399"/>
    </source>
</evidence>
<sequence>MHHMYSDESEAVKAKIDKKYEEMKARYTKQCQCLKSGKPPKIDKMAKIKAINELGPMLDQVLKYLGHMTGGWKFSVLMGGHDPSTGEVSVFNYHVGEVESGAHFDQAYNKFDAVQSTFLEFVKKSIAFKSTLTQEPESAKDEEEDESDGLLLLDSDSDEEWGKSGGEGVQSQVQEDLGNHLYHMTPQSDGGVDLPPNANDASSTSLVYTSPTGYATTTSDASFSFDSQAAAAHHITMDFSVLDPSLSDPIVLGNLDFSVFDPAAFSAAINDPTFDINALNSSDVPPMNSYPEVQDHLCLSTSIPQTPEVLLPAVHHEEGEENDDSNESPAASHARCRNHFDRTQAPALSTEQPQAPCRRARNNIPFNPCERDNEIGASTHCAPTSVAAKHKRKNAEENSEGHNIVKIRKVEMLESEEPKAPGDE</sequence>
<evidence type="ECO:0000313" key="1">
    <source>
        <dbReference type="EMBL" id="KAG2108397.1"/>
    </source>
</evidence>
<dbReference type="GeneID" id="64703746"/>